<dbReference type="AlphaFoldDB" id="A0A2V3IQ00"/>
<dbReference type="PANTHER" id="PTHR38666">
    <property type="match status" value="1"/>
</dbReference>
<reference evidence="1 2" key="1">
    <citation type="journal article" date="2018" name="Mol. Biol. Evol.">
        <title>Analysis of the draft genome of the red seaweed Gracilariopsis chorda provides insights into genome size evolution in Rhodophyta.</title>
        <authorList>
            <person name="Lee J."/>
            <person name="Yang E.C."/>
            <person name="Graf L."/>
            <person name="Yang J.H."/>
            <person name="Qiu H."/>
            <person name="Zel Zion U."/>
            <person name="Chan C.X."/>
            <person name="Stephens T.G."/>
            <person name="Weber A.P.M."/>
            <person name="Boo G.H."/>
            <person name="Boo S.M."/>
            <person name="Kim K.M."/>
            <person name="Shin Y."/>
            <person name="Jung M."/>
            <person name="Lee S.J."/>
            <person name="Yim H.S."/>
            <person name="Lee J.H."/>
            <person name="Bhattacharya D."/>
            <person name="Yoon H.S."/>
        </authorList>
    </citation>
    <scope>NUCLEOTIDE SEQUENCE [LARGE SCALE GENOMIC DNA]</scope>
    <source>
        <strain evidence="1 2">SKKU-2015</strain>
        <tissue evidence="1">Whole body</tissue>
    </source>
</reference>
<dbReference type="Pfam" id="PF11539">
    <property type="entry name" value="DUF3228"/>
    <property type="match status" value="1"/>
</dbReference>
<name>A0A2V3IQ00_9FLOR</name>
<evidence type="ECO:0000313" key="1">
    <source>
        <dbReference type="EMBL" id="PXF44144.1"/>
    </source>
</evidence>
<evidence type="ECO:0000313" key="2">
    <source>
        <dbReference type="Proteomes" id="UP000247409"/>
    </source>
</evidence>
<evidence type="ECO:0008006" key="3">
    <source>
        <dbReference type="Google" id="ProtNLM"/>
    </source>
</evidence>
<keyword evidence="2" id="KW-1185">Reference proteome</keyword>
<dbReference type="InterPro" id="IPR021610">
    <property type="entry name" value="DUF3228"/>
</dbReference>
<protein>
    <recommendedName>
        <fullName evidence="3">Flagellar associated protein</fullName>
    </recommendedName>
</protein>
<sequence>MPDIALDSFAYRQFDDPKYGGTKIEIPKQEFMSKVLEFYEQRKAIADEFQDRPVLVDGYAPFCKHLFMPNFDDSILDGAMEITAENEHLLKTAYEARNEKELPVLVRFFPGESVTPPVSKYLDLILYSRDQILKEHREMGINEVLEDAPWRLISIKGQSVPYEIPMNPITVMRNELISQGGSGVPIDRKAYMKSVEYWQKHAAIH</sequence>
<dbReference type="PANTHER" id="PTHR38666:SF2">
    <property type="entry name" value="FLAGELLAR ASSOCIATED PROTEIN"/>
    <property type="match status" value="1"/>
</dbReference>
<gene>
    <name evidence="1" type="ORF">BWQ96_06117</name>
</gene>
<proteinExistence type="predicted"/>
<dbReference type="OrthoDB" id="415460at2759"/>
<comment type="caution">
    <text evidence="1">The sequence shown here is derived from an EMBL/GenBank/DDBJ whole genome shotgun (WGS) entry which is preliminary data.</text>
</comment>
<dbReference type="Gene3D" id="3.30.2310.50">
    <property type="entry name" value="Protein of unknown function (DUF3228), domain 1"/>
    <property type="match status" value="2"/>
</dbReference>
<dbReference type="Proteomes" id="UP000247409">
    <property type="component" value="Unassembled WGS sequence"/>
</dbReference>
<organism evidence="1 2">
    <name type="scientific">Gracilariopsis chorda</name>
    <dbReference type="NCBI Taxonomy" id="448386"/>
    <lineage>
        <taxon>Eukaryota</taxon>
        <taxon>Rhodophyta</taxon>
        <taxon>Florideophyceae</taxon>
        <taxon>Rhodymeniophycidae</taxon>
        <taxon>Gracilariales</taxon>
        <taxon>Gracilariaceae</taxon>
        <taxon>Gracilariopsis</taxon>
    </lineage>
</organism>
<accession>A0A2V3IQ00</accession>
<dbReference type="STRING" id="448386.A0A2V3IQ00"/>
<dbReference type="EMBL" id="NBIV01000101">
    <property type="protein sequence ID" value="PXF44144.1"/>
    <property type="molecule type" value="Genomic_DNA"/>
</dbReference>